<dbReference type="SUPFAM" id="SSF56219">
    <property type="entry name" value="DNase I-like"/>
    <property type="match status" value="1"/>
</dbReference>
<dbReference type="PANTHER" id="PTHR42834">
    <property type="entry name" value="ENDONUCLEASE/EXONUCLEASE/PHOSPHATASE FAMILY PROTEIN (AFU_ORTHOLOGUE AFUA_3G09210)"/>
    <property type="match status" value="1"/>
</dbReference>
<dbReference type="RefSeq" id="WP_110018791.1">
    <property type="nucleotide sequence ID" value="NZ_QGTJ01000006.1"/>
</dbReference>
<dbReference type="InterPro" id="IPR005135">
    <property type="entry name" value="Endo/exonuclease/phosphatase"/>
</dbReference>
<dbReference type="Proteomes" id="UP000246569">
    <property type="component" value="Unassembled WGS sequence"/>
</dbReference>
<feature type="domain" description="Endonuclease/exonuclease/phosphatase" evidence="1">
    <location>
        <begin position="18"/>
        <end position="299"/>
    </location>
</feature>
<dbReference type="InterPro" id="IPR036691">
    <property type="entry name" value="Endo/exonu/phosph_ase_sf"/>
</dbReference>
<dbReference type="Gene3D" id="3.60.10.10">
    <property type="entry name" value="Endonuclease/exonuclease/phosphatase"/>
    <property type="match status" value="1"/>
</dbReference>
<evidence type="ECO:0000313" key="3">
    <source>
        <dbReference type="Proteomes" id="UP000246569"/>
    </source>
</evidence>
<dbReference type="EMBL" id="QGTJ01000006">
    <property type="protein sequence ID" value="PWV61112.1"/>
    <property type="molecule type" value="Genomic_DNA"/>
</dbReference>
<evidence type="ECO:0000313" key="2">
    <source>
        <dbReference type="EMBL" id="PWV61112.1"/>
    </source>
</evidence>
<gene>
    <name evidence="2" type="ORF">C7443_106126</name>
</gene>
<protein>
    <recommendedName>
        <fullName evidence="1">Endonuclease/exonuclease/phosphatase domain-containing protein</fullName>
    </recommendedName>
</protein>
<keyword evidence="3" id="KW-1185">Reference proteome</keyword>
<proteinExistence type="predicted"/>
<dbReference type="GO" id="GO:0003824">
    <property type="term" value="F:catalytic activity"/>
    <property type="evidence" value="ECO:0007669"/>
    <property type="project" value="InterPro"/>
</dbReference>
<organism evidence="2 3">
    <name type="scientific">Plasticicumulans acidivorans</name>
    <dbReference type="NCBI Taxonomy" id="886464"/>
    <lineage>
        <taxon>Bacteria</taxon>
        <taxon>Pseudomonadati</taxon>
        <taxon>Pseudomonadota</taxon>
        <taxon>Gammaproteobacteria</taxon>
        <taxon>Candidatus Competibacteraceae</taxon>
        <taxon>Plasticicumulans</taxon>
    </lineage>
</organism>
<dbReference type="OrthoDB" id="9800417at2"/>
<dbReference type="Pfam" id="PF03372">
    <property type="entry name" value="Exo_endo_phos"/>
    <property type="match status" value="1"/>
</dbReference>
<sequence>MIAIASLNLCNLGSDALPWRLQHFARLITDTLAAPAILALQEIKSTGPALADGSVPGDAAYGALSAAIVAAGGPRYTCCEVAPIDGADGGQAGFNIRVGLLFDPQRVSLVERAPGGPLDATGVRRAAGSVQLTRSPGRIMPTDPAFAGCSERHWLPSRKALVTEFQIGGDTLFIVNCHLKSMRSPDRRAEDYAKKQRHAQATAIHTFCASLLALDPQARLLIAGDMNDLCGSKTLDLLRGTQLVNLIDSLPRHERYTHRHGQRPQALDHVLVSPALQALARVHIPHVHSNATPPLASDHDPVLIELDLPAHG</sequence>
<dbReference type="PANTHER" id="PTHR42834:SF1">
    <property type="entry name" value="ENDONUCLEASE_EXONUCLEASE_PHOSPHATASE FAMILY PROTEIN (AFU_ORTHOLOGUE AFUA_3G09210)"/>
    <property type="match status" value="1"/>
</dbReference>
<comment type="caution">
    <text evidence="2">The sequence shown here is derived from an EMBL/GenBank/DDBJ whole genome shotgun (WGS) entry which is preliminary data.</text>
</comment>
<name>A0A317MZ92_9GAMM</name>
<evidence type="ECO:0000259" key="1">
    <source>
        <dbReference type="Pfam" id="PF03372"/>
    </source>
</evidence>
<reference evidence="2 3" key="1">
    <citation type="submission" date="2018-05" db="EMBL/GenBank/DDBJ databases">
        <title>Genomic Encyclopedia of Type Strains, Phase IV (KMG-IV): sequencing the most valuable type-strain genomes for metagenomic binning, comparative biology and taxonomic classification.</title>
        <authorList>
            <person name="Goeker M."/>
        </authorList>
    </citation>
    <scope>NUCLEOTIDE SEQUENCE [LARGE SCALE GENOMIC DNA]</scope>
    <source>
        <strain evidence="2 3">DSM 23606</strain>
    </source>
</reference>
<dbReference type="AlphaFoldDB" id="A0A317MZ92"/>
<accession>A0A317MZ92</accession>